<comment type="caution">
    <text evidence="2">The sequence shown here is derived from an EMBL/GenBank/DDBJ whole genome shotgun (WGS) entry which is preliminary data.</text>
</comment>
<accession>A0A426YV08</accession>
<dbReference type="EMBL" id="AMZH03010031">
    <property type="protein sequence ID" value="RRT55562.1"/>
    <property type="molecule type" value="Genomic_DNA"/>
</dbReference>
<sequence length="106" mass="11553">MIGAAGELDYFSAQIRLREPDKSKDKAEYTNVATKEAKENRIGTSPATRKQRPYIGVAVYLSIDQGGLLGGHSGIEAGMIGATEELDYFSTHIHLREPGKSKDKAE</sequence>
<dbReference type="Proteomes" id="UP000287651">
    <property type="component" value="Unassembled WGS sequence"/>
</dbReference>
<evidence type="ECO:0000256" key="1">
    <source>
        <dbReference type="SAM" id="MobiDB-lite"/>
    </source>
</evidence>
<reference evidence="2 3" key="1">
    <citation type="journal article" date="2014" name="Agronomy (Basel)">
        <title>A Draft Genome Sequence for Ensete ventricosum, the Drought-Tolerant Tree Against Hunger.</title>
        <authorList>
            <person name="Harrison J."/>
            <person name="Moore K.A."/>
            <person name="Paszkiewicz K."/>
            <person name="Jones T."/>
            <person name="Grant M."/>
            <person name="Ambacheew D."/>
            <person name="Muzemil S."/>
            <person name="Studholme D.J."/>
        </authorList>
    </citation>
    <scope>NUCLEOTIDE SEQUENCE [LARGE SCALE GENOMIC DNA]</scope>
</reference>
<dbReference type="AlphaFoldDB" id="A0A426YV08"/>
<organism evidence="2 3">
    <name type="scientific">Ensete ventricosum</name>
    <name type="common">Abyssinian banana</name>
    <name type="synonym">Musa ensete</name>
    <dbReference type="NCBI Taxonomy" id="4639"/>
    <lineage>
        <taxon>Eukaryota</taxon>
        <taxon>Viridiplantae</taxon>
        <taxon>Streptophyta</taxon>
        <taxon>Embryophyta</taxon>
        <taxon>Tracheophyta</taxon>
        <taxon>Spermatophyta</taxon>
        <taxon>Magnoliopsida</taxon>
        <taxon>Liliopsida</taxon>
        <taxon>Zingiberales</taxon>
        <taxon>Musaceae</taxon>
        <taxon>Ensete</taxon>
    </lineage>
</organism>
<evidence type="ECO:0000313" key="3">
    <source>
        <dbReference type="Proteomes" id="UP000287651"/>
    </source>
</evidence>
<proteinExistence type="predicted"/>
<protein>
    <submittedName>
        <fullName evidence="2">Uncharacterized protein</fullName>
    </submittedName>
</protein>
<evidence type="ECO:0000313" key="2">
    <source>
        <dbReference type="EMBL" id="RRT55562.1"/>
    </source>
</evidence>
<feature type="region of interest" description="Disordered" evidence="1">
    <location>
        <begin position="22"/>
        <end position="47"/>
    </location>
</feature>
<name>A0A426YV08_ENSVE</name>
<gene>
    <name evidence="2" type="ORF">B296_00006723</name>
</gene>